<dbReference type="EMBL" id="CM001167">
    <property type="protein sequence ID" value="EGJ70976.1"/>
    <property type="molecule type" value="Genomic_DNA"/>
</dbReference>
<dbReference type="PANTHER" id="PTHR30373">
    <property type="entry name" value="UPF0603 PROTEIN YGCG"/>
    <property type="match status" value="1"/>
</dbReference>
<dbReference type="STRING" id="679937.Bcop_0760"/>
<dbReference type="Gene3D" id="3.10.310.50">
    <property type="match status" value="1"/>
</dbReference>
<dbReference type="Pfam" id="PF04536">
    <property type="entry name" value="TPM_phosphatase"/>
    <property type="match status" value="1"/>
</dbReference>
<dbReference type="PANTHER" id="PTHR30373:SF2">
    <property type="entry name" value="UPF0603 PROTEIN YGCG"/>
    <property type="match status" value="1"/>
</dbReference>
<dbReference type="eggNOG" id="COG1512">
    <property type="taxonomic scope" value="Bacteria"/>
</dbReference>
<feature type="chain" id="PRO_5005347135" description="TPM domain-containing protein" evidence="2">
    <location>
        <begin position="23"/>
        <end position="309"/>
    </location>
</feature>
<gene>
    <name evidence="4" type="ORF">Bcop_0760</name>
</gene>
<protein>
    <recommendedName>
        <fullName evidence="3">TPM domain-containing protein</fullName>
    </recommendedName>
</protein>
<dbReference type="AlphaFoldDB" id="F3ZT14"/>
<sequence>MKKYSKLLIIALLILLPCITYAQESKAYSVSDVPNVQKMDKRRYTSDPTNILSTSATQKIDHIIYSLEDKTGAEIAVVVLPSIGEMDCFDFSNELFNKWGIGKKGADNGLLILLVTDQRCVQFYTGYGLEGILPDVVAKQIQMNYMVPYLKNQDWDSGMVAGVQAVNEILYDSMEDGVVVKKARNQEDPFLPIGLFLGTSFVIFVIFMLIVRRQNKCPKCGKSKLQRINSRILERNFNYTLTEETYRCTNCGHIVKRKNKTFQNNHRSGPGGGPIFGGGFGGGSFGGGSFGGGSFGGGRGGGGGAGTRF</sequence>
<keyword evidence="2" id="KW-0732">Signal</keyword>
<evidence type="ECO:0000313" key="5">
    <source>
        <dbReference type="Proteomes" id="UP000018439"/>
    </source>
</evidence>
<feature type="transmembrane region" description="Helical" evidence="1">
    <location>
        <begin position="190"/>
        <end position="211"/>
    </location>
</feature>
<keyword evidence="1" id="KW-1133">Transmembrane helix</keyword>
<keyword evidence="1" id="KW-0472">Membrane</keyword>
<feature type="signal peptide" evidence="2">
    <location>
        <begin position="1"/>
        <end position="22"/>
    </location>
</feature>
<dbReference type="HOGENOM" id="CLU_035211_4_0_10"/>
<evidence type="ECO:0000259" key="3">
    <source>
        <dbReference type="Pfam" id="PF04536"/>
    </source>
</evidence>
<name>F3ZT14_9BACE</name>
<evidence type="ECO:0000313" key="4">
    <source>
        <dbReference type="EMBL" id="EGJ70976.1"/>
    </source>
</evidence>
<dbReference type="Proteomes" id="UP000018439">
    <property type="component" value="Chromosome"/>
</dbReference>
<evidence type="ECO:0000256" key="2">
    <source>
        <dbReference type="SAM" id="SignalP"/>
    </source>
</evidence>
<keyword evidence="1" id="KW-0812">Transmembrane</keyword>
<evidence type="ECO:0000256" key="1">
    <source>
        <dbReference type="SAM" id="Phobius"/>
    </source>
</evidence>
<reference evidence="4 5" key="1">
    <citation type="journal article" date="2011" name="Stand. Genomic Sci.">
        <title>Non-contiguous finished genome sequence of Bacteroides coprosuis type strain (PC139).</title>
        <authorList>
            <person name="Land M."/>
            <person name="Held B."/>
            <person name="Gronow S."/>
            <person name="Abt B."/>
            <person name="Lucas S."/>
            <person name="Del Rio T.G."/>
            <person name="Nolan M."/>
            <person name="Tice H."/>
            <person name="Cheng J.F."/>
            <person name="Pitluck S."/>
            <person name="Liolios K."/>
            <person name="Pagani I."/>
            <person name="Ivanova N."/>
            <person name="Mavromatis K."/>
            <person name="Mikhailova N."/>
            <person name="Pati A."/>
            <person name="Tapia R."/>
            <person name="Han C."/>
            <person name="Goodwin L."/>
            <person name="Chen A."/>
            <person name="Palaniappan K."/>
            <person name="Hauser L."/>
            <person name="Brambilla E.M."/>
            <person name="Rohde M."/>
            <person name="Goker M."/>
            <person name="Detter J.C."/>
            <person name="Woyke T."/>
            <person name="Bristow J."/>
            <person name="Eisen J.A."/>
            <person name="Markowitz V."/>
            <person name="Hugenholtz P."/>
            <person name="Kyrpides N.C."/>
            <person name="Klenk H.P."/>
            <person name="Lapidus A."/>
        </authorList>
    </citation>
    <scope>NUCLEOTIDE SEQUENCE</scope>
    <source>
        <strain evidence="4 5">DSM 18011</strain>
    </source>
</reference>
<feature type="domain" description="TPM" evidence="3">
    <location>
        <begin position="46"/>
        <end position="168"/>
    </location>
</feature>
<organism evidence="4 5">
    <name type="scientific">Bacteroides coprosuis DSM 18011</name>
    <dbReference type="NCBI Taxonomy" id="679937"/>
    <lineage>
        <taxon>Bacteria</taxon>
        <taxon>Pseudomonadati</taxon>
        <taxon>Bacteroidota</taxon>
        <taxon>Bacteroidia</taxon>
        <taxon>Bacteroidales</taxon>
        <taxon>Bacteroidaceae</taxon>
        <taxon>Bacteroides</taxon>
    </lineage>
</organism>
<proteinExistence type="predicted"/>
<dbReference type="OrthoDB" id="9810918at2"/>
<keyword evidence="5" id="KW-1185">Reference proteome</keyword>
<accession>F3ZT14</accession>
<dbReference type="InterPro" id="IPR007621">
    <property type="entry name" value="TPM_dom"/>
</dbReference>